<comment type="caution">
    <text evidence="7">The sequence shown here is derived from an EMBL/GenBank/DDBJ whole genome shotgun (WGS) entry which is preliminary data.</text>
</comment>
<dbReference type="InterPro" id="IPR029016">
    <property type="entry name" value="GAF-like_dom_sf"/>
</dbReference>
<organism evidence="7 8">
    <name type="scientific">Ramlibacter alkalitolerans</name>
    <dbReference type="NCBI Taxonomy" id="2039631"/>
    <lineage>
        <taxon>Bacteria</taxon>
        <taxon>Pseudomonadati</taxon>
        <taxon>Pseudomonadota</taxon>
        <taxon>Betaproteobacteria</taxon>
        <taxon>Burkholderiales</taxon>
        <taxon>Comamonadaceae</taxon>
        <taxon>Ramlibacter</taxon>
    </lineage>
</organism>
<dbReference type="PROSITE" id="PS50045">
    <property type="entry name" value="SIGMA54_INTERACT_4"/>
    <property type="match status" value="1"/>
</dbReference>
<dbReference type="RefSeq" id="WP_201692251.1">
    <property type="nucleotide sequence ID" value="NZ_JAEQND010000012.1"/>
</dbReference>
<dbReference type="InterPro" id="IPR025662">
    <property type="entry name" value="Sigma_54_int_dom_ATP-bd_1"/>
</dbReference>
<evidence type="ECO:0000256" key="2">
    <source>
        <dbReference type="ARBA" id="ARBA00022840"/>
    </source>
</evidence>
<dbReference type="SUPFAM" id="SSF55781">
    <property type="entry name" value="GAF domain-like"/>
    <property type="match status" value="1"/>
</dbReference>
<evidence type="ECO:0000313" key="8">
    <source>
        <dbReference type="Proteomes" id="UP000622707"/>
    </source>
</evidence>
<gene>
    <name evidence="7" type="ORF">JI746_21085</name>
</gene>
<accession>A0ABS1JTP6</accession>
<evidence type="ECO:0000259" key="6">
    <source>
        <dbReference type="PROSITE" id="PS50045"/>
    </source>
</evidence>
<dbReference type="InterPro" id="IPR027417">
    <property type="entry name" value="P-loop_NTPase"/>
</dbReference>
<dbReference type="Pfam" id="PF01590">
    <property type="entry name" value="GAF"/>
    <property type="match status" value="1"/>
</dbReference>
<dbReference type="SMART" id="SM00382">
    <property type="entry name" value="AAA"/>
    <property type="match status" value="1"/>
</dbReference>
<dbReference type="PRINTS" id="PR01590">
    <property type="entry name" value="HTHFIS"/>
</dbReference>
<dbReference type="PANTHER" id="PTHR32071">
    <property type="entry name" value="TRANSCRIPTIONAL REGULATORY PROTEIN"/>
    <property type="match status" value="1"/>
</dbReference>
<dbReference type="PROSITE" id="PS00675">
    <property type="entry name" value="SIGMA54_INTERACT_1"/>
    <property type="match status" value="1"/>
</dbReference>
<dbReference type="SUPFAM" id="SSF52540">
    <property type="entry name" value="P-loop containing nucleoside triphosphate hydrolases"/>
    <property type="match status" value="1"/>
</dbReference>
<sequence>MRPNASGQVIAQRPAPGGLRLAKRALLEGRELSASVVGPELARSWQRSLRAGLQPAGRMPGAPHASGPQLARALELQRELVAHARPVMEFLAEQTDGTESMVILAGTDGVVLQALGDLQFVSRAERVALRPGATWSEQVRGTNAIGTALAEGQAIVVHSEEHYLERNAFLTCAAAPILAPGGQLLGVLDVSGDHRGYHPHTIGLVRSAARMIEHRLFETRHDARHWPGLVLRLHAQPEGIGTLAEGLLAVREDGALAGANRAALAMLGLDWPRLARCRVEDVLAEPVPLLMDWVRRSPSVPRIVHVHGGAALWVRMEAGRPIAASRGAAPVSTVEEAAAVDALAALDTGDLALRATLQRARKLAPSAIPLLVQGESGAGKEVLARAMHASSPRRGHAFVAVNCAALPEALIEAELFGYERGAFTGAAREGATGRIREAHGGTLFLDEIGDMPLALQTRLLRVLQDRQVTPLGGGKAVGVDFWLICATHRDLRAQIEAGRFREDLFYRLNGFTLKVPALRARSDLEALLATQLAQLLPGREVQVEDTLLAALRAYAWPGNLRQLASTLRTACALLDAQESVIGWHHLCDDLAEQLRPQEPTDSAGAQPEDLRSISRDAIRRALDDAGGNVSEAARRLGISRNTLYRRIGETSA</sequence>
<dbReference type="Pfam" id="PF25601">
    <property type="entry name" value="AAA_lid_14"/>
    <property type="match status" value="1"/>
</dbReference>
<evidence type="ECO:0000313" key="7">
    <source>
        <dbReference type="EMBL" id="MBL0427623.1"/>
    </source>
</evidence>
<dbReference type="InterPro" id="IPR058031">
    <property type="entry name" value="AAA_lid_NorR"/>
</dbReference>
<keyword evidence="3" id="KW-0805">Transcription regulation</keyword>
<dbReference type="InterPro" id="IPR009057">
    <property type="entry name" value="Homeodomain-like_sf"/>
</dbReference>
<dbReference type="InterPro" id="IPR003018">
    <property type="entry name" value="GAF"/>
</dbReference>
<dbReference type="Gene3D" id="3.30.450.40">
    <property type="match status" value="1"/>
</dbReference>
<dbReference type="EMBL" id="JAEQND010000012">
    <property type="protein sequence ID" value="MBL0427623.1"/>
    <property type="molecule type" value="Genomic_DNA"/>
</dbReference>
<dbReference type="Gene3D" id="3.40.50.300">
    <property type="entry name" value="P-loop containing nucleotide triphosphate hydrolases"/>
    <property type="match status" value="1"/>
</dbReference>
<dbReference type="Pfam" id="PF00158">
    <property type="entry name" value="Sigma54_activat"/>
    <property type="match status" value="1"/>
</dbReference>
<keyword evidence="1" id="KW-0547">Nucleotide-binding</keyword>
<dbReference type="InterPro" id="IPR003593">
    <property type="entry name" value="AAA+_ATPase"/>
</dbReference>
<dbReference type="Gene3D" id="1.10.8.60">
    <property type="match status" value="1"/>
</dbReference>
<proteinExistence type="predicted"/>
<evidence type="ECO:0000256" key="4">
    <source>
        <dbReference type="ARBA" id="ARBA00023125"/>
    </source>
</evidence>
<protein>
    <submittedName>
        <fullName evidence="7">Sigma-54-dependent Fis family transcriptional regulator</fullName>
    </submittedName>
</protein>
<dbReference type="SUPFAM" id="SSF46689">
    <property type="entry name" value="Homeodomain-like"/>
    <property type="match status" value="1"/>
</dbReference>
<dbReference type="InterPro" id="IPR002197">
    <property type="entry name" value="HTH_Fis"/>
</dbReference>
<dbReference type="Pfam" id="PF02954">
    <property type="entry name" value="HTH_8"/>
    <property type="match status" value="1"/>
</dbReference>
<dbReference type="CDD" id="cd00009">
    <property type="entry name" value="AAA"/>
    <property type="match status" value="1"/>
</dbReference>
<dbReference type="Gene3D" id="1.10.10.60">
    <property type="entry name" value="Homeodomain-like"/>
    <property type="match status" value="1"/>
</dbReference>
<dbReference type="PANTHER" id="PTHR32071:SF77">
    <property type="entry name" value="TRANSCRIPTIONAL REGULATORY PROTEIN"/>
    <property type="match status" value="1"/>
</dbReference>
<name>A0ABS1JTP6_9BURK</name>
<reference evidence="7 8" key="1">
    <citation type="journal article" date="2017" name="Int. J. Syst. Evol. Microbiol.">
        <title>Ramlibacter alkalitolerans sp. nov., alkali-tolerant bacterium isolated from soil of ginseng.</title>
        <authorList>
            <person name="Lee D.H."/>
            <person name="Cha C.J."/>
        </authorList>
    </citation>
    <scope>NUCLEOTIDE SEQUENCE [LARGE SCALE GENOMIC DNA]</scope>
    <source>
        <strain evidence="7 8">KACC 19305</strain>
    </source>
</reference>
<keyword evidence="8" id="KW-1185">Reference proteome</keyword>
<keyword evidence="4" id="KW-0238">DNA-binding</keyword>
<keyword evidence="5" id="KW-0804">Transcription</keyword>
<dbReference type="InterPro" id="IPR002078">
    <property type="entry name" value="Sigma_54_int"/>
</dbReference>
<dbReference type="PROSITE" id="PS00676">
    <property type="entry name" value="SIGMA54_INTERACT_2"/>
    <property type="match status" value="1"/>
</dbReference>
<evidence type="ECO:0000256" key="5">
    <source>
        <dbReference type="ARBA" id="ARBA00023163"/>
    </source>
</evidence>
<feature type="domain" description="Sigma-54 factor interaction" evidence="6">
    <location>
        <begin position="352"/>
        <end position="572"/>
    </location>
</feature>
<dbReference type="InterPro" id="IPR025943">
    <property type="entry name" value="Sigma_54_int_dom_ATP-bd_2"/>
</dbReference>
<evidence type="ECO:0000256" key="3">
    <source>
        <dbReference type="ARBA" id="ARBA00023015"/>
    </source>
</evidence>
<evidence type="ECO:0000256" key="1">
    <source>
        <dbReference type="ARBA" id="ARBA00022741"/>
    </source>
</evidence>
<keyword evidence="2" id="KW-0067">ATP-binding</keyword>
<dbReference type="Proteomes" id="UP000622707">
    <property type="component" value="Unassembled WGS sequence"/>
</dbReference>